<name>A0A9N9A3G3_9GLOM</name>
<dbReference type="Proteomes" id="UP000789759">
    <property type="component" value="Unassembled WGS sequence"/>
</dbReference>
<dbReference type="OrthoDB" id="2438640at2759"/>
<comment type="caution">
    <text evidence="1">The sequence shown here is derived from an EMBL/GenBank/DDBJ whole genome shotgun (WGS) entry which is preliminary data.</text>
</comment>
<dbReference type="AlphaFoldDB" id="A0A9N9A3G3"/>
<gene>
    <name evidence="1" type="ORF">CPELLU_LOCUS3167</name>
</gene>
<reference evidence="1" key="1">
    <citation type="submission" date="2021-06" db="EMBL/GenBank/DDBJ databases">
        <authorList>
            <person name="Kallberg Y."/>
            <person name="Tangrot J."/>
            <person name="Rosling A."/>
        </authorList>
    </citation>
    <scope>NUCLEOTIDE SEQUENCE</scope>
    <source>
        <strain evidence="1">FL966</strain>
    </source>
</reference>
<accession>A0A9N9A3G3</accession>
<evidence type="ECO:0000313" key="1">
    <source>
        <dbReference type="EMBL" id="CAG8516326.1"/>
    </source>
</evidence>
<dbReference type="EMBL" id="CAJVQA010001490">
    <property type="protein sequence ID" value="CAG8516326.1"/>
    <property type="molecule type" value="Genomic_DNA"/>
</dbReference>
<sequence length="117" mass="13375">MPTCSICESIHSSEKFILNSSSHKTCNKCRFTRTGKKSKLISSLNIENTFIKIILIQEVSQYIMNTINDLEDCVKLFLVFYIQLNKATINDADSNVKTIAKLIIDKIEEEIVTTEHM</sequence>
<organism evidence="1 2">
    <name type="scientific">Cetraspora pellucida</name>
    <dbReference type="NCBI Taxonomy" id="1433469"/>
    <lineage>
        <taxon>Eukaryota</taxon>
        <taxon>Fungi</taxon>
        <taxon>Fungi incertae sedis</taxon>
        <taxon>Mucoromycota</taxon>
        <taxon>Glomeromycotina</taxon>
        <taxon>Glomeromycetes</taxon>
        <taxon>Diversisporales</taxon>
        <taxon>Gigasporaceae</taxon>
        <taxon>Cetraspora</taxon>
    </lineage>
</organism>
<protein>
    <submittedName>
        <fullName evidence="1">20758_t:CDS:1</fullName>
    </submittedName>
</protein>
<proteinExistence type="predicted"/>
<evidence type="ECO:0000313" key="2">
    <source>
        <dbReference type="Proteomes" id="UP000789759"/>
    </source>
</evidence>
<keyword evidence="2" id="KW-1185">Reference proteome</keyword>